<sequence>MNSRQQLLDSLTAHISLYHSQTPYRFPNSNPNPRSSVLRWFSSLSVNQRRAHMTAIDPSFIAILLQMKGKLRSNGAGRFIILSDLPQNNDSSMPTLCYRKSEGLVSRFAEFSCAQRVIHESVELFSSTEGERDVKGDANGFPCLDAMCVAEGLVSDVNQFVEVMDEITNGEFLRGGDEGEMAGDWVELGWLKAKGYYSLEEFVVNRIEVSLRLSWLGSNSGKKRGVKLKDKVSAAGVAANVFWRKKGCVDWWEKLDGCVKKKVYSAFLGKAAGKLTDDIVKGNLPFLDDKMWCLNDQEKLMQRRDSSFVGTRNIATCRRTYPKTKSNDKHVTVPQKLSPLYYIFNSLYILQIICNLLSAAQCGEYNKLFFSPLDSVSSISDVMLRKFRDFLMVISLDCTKIELLGEGTKALTKKLNNKPVTPSRKKKGKNQNKKSNPIPRSCQDDPKRANPTEGEGDEVLCTSNGVDRHPSKFDCEVPHPRKFDCEVPKKDLVREVLSPADAMESVKGVNNGKFRGAPRKSRKERKKYKSSGPNGSEVSSCESRCTRVSPASVSSQPGPPVPDLAMGCSTFKNVTSNGGIQINRLDANPMLCSKLTDDNPGNVYSTETDSHLCVKHHPDISDAVLSGSETTRHNSSKCDLDSCAKTCDPAVEYNDKMCTRVVSGRNPTTGYLGKLSRGGEEVKPPLVQENGSLGVLRVGTMSSPAYVSYEWPNVAPFHPSTNAHRPATTDRLHLDVGHTLQNNFHHSFVHTVQVRKSPIDNNGYNGILSRPLPMSLDWPPVVRGVNRIVPSVTSNYDTEFISRRQSRFQQGVTGQNFHCGVDSEDERTISSDLIDFPDVPIPQELVEEHDKNWMSEEELETHAVSGMDYNQYFGGGVMYWNPSDHPGTSFSRPPSLCSDDSSWAWREADMNRAVDDMVAFSSSYSTNGLTSPSTASFCSPFDPLGPGAIGYVMPGGEISNKVLHSSSTMNDGGAEESVSGSMSNISGDGEMKTVDSHPYPILRPIVIPSMSRDRSRSEFKRNYDHKSPCVPPNRREHPRIKRPPSPVVLCVPHAPHPPPPSHVGDSRKQRGFPTVRSGSSSPRHWGVKGWFHDGVSFEEACVPMEGSDIVWPSWRNKALSARQLPQPLAGPFLQDRLMAISQLTRDQEHPDVILPLQPPDTQNCSTRKASLSLIHDVLHDEIDLFCKQVAAENLIRKPYINWAVKRVARSLQVLWPRARTNIYGSNATGLSLPSSDVDLVVCLPPVRNLVRYSFYWLKYPLKDKFIKTSFISSCFFQEPIKEAGILEGRNGIKETCLQHAARYLANQEWVKSDSLKIVENTAIPIIMLVAEVPHDPIMTQSNVQTSNQEAEQLCSTGGDHFQPDTTSSEGNASPEWSKTMSNINDGFKSVRIDISFKSPTHTGLQTTGLVKDLTERFPAVMPLTLVLKQFLADRSLDQSYSGGLSSYCLILLITRFLQHEHHHGRPTNQSYGSLLMDFLYFFGNVFEPRQMRVSVQGSGVYLKRERGCSIDPLYIDDPLFLTNNVGRNCFRIHQCIKAFADAYAMLENELTCVHNDDDSNAKPHCELLPKLIPSIAHFVGS</sequence>
<dbReference type="Gene3D" id="3.30.460.10">
    <property type="entry name" value="Beta Polymerase, domain 2"/>
    <property type="match status" value="1"/>
</dbReference>
<name>A0A9N7MI04_STRHE</name>
<feature type="region of interest" description="Disordered" evidence="3">
    <location>
        <begin position="507"/>
        <end position="543"/>
    </location>
</feature>
<dbReference type="GO" id="GO:0005730">
    <property type="term" value="C:nucleolus"/>
    <property type="evidence" value="ECO:0007669"/>
    <property type="project" value="TreeGrafter"/>
</dbReference>
<feature type="compositionally biased region" description="Basic residues" evidence="3">
    <location>
        <begin position="516"/>
        <end position="529"/>
    </location>
</feature>
<feature type="compositionally biased region" description="Polar residues" evidence="3">
    <location>
        <begin position="1363"/>
        <end position="1378"/>
    </location>
</feature>
<keyword evidence="1" id="KW-0479">Metal-binding</keyword>
<dbReference type="OrthoDB" id="273917at2759"/>
<dbReference type="Gene3D" id="1.10.1410.10">
    <property type="match status" value="1"/>
</dbReference>
<evidence type="ECO:0000259" key="5">
    <source>
        <dbReference type="Pfam" id="PF03828"/>
    </source>
</evidence>
<dbReference type="InterPro" id="IPR043519">
    <property type="entry name" value="NT_sf"/>
</dbReference>
<feature type="compositionally biased region" description="Basic residues" evidence="3">
    <location>
        <begin position="423"/>
        <end position="432"/>
    </location>
</feature>
<dbReference type="Pfam" id="PF01909">
    <property type="entry name" value="NTP_transf_2"/>
    <property type="match status" value="1"/>
</dbReference>
<dbReference type="SUPFAM" id="SSF81301">
    <property type="entry name" value="Nucleotidyltransferase"/>
    <property type="match status" value="1"/>
</dbReference>
<feature type="compositionally biased region" description="Basic and acidic residues" evidence="3">
    <location>
        <begin position="1013"/>
        <end position="1027"/>
    </location>
</feature>
<keyword evidence="7" id="KW-1185">Reference proteome</keyword>
<protein>
    <submittedName>
        <fullName evidence="6">Nucleotidyltransferase family protein</fullName>
    </submittedName>
</protein>
<dbReference type="GO" id="GO:0031123">
    <property type="term" value="P:RNA 3'-end processing"/>
    <property type="evidence" value="ECO:0007669"/>
    <property type="project" value="TreeGrafter"/>
</dbReference>
<evidence type="ECO:0000256" key="3">
    <source>
        <dbReference type="SAM" id="MobiDB-lite"/>
    </source>
</evidence>
<dbReference type="GO" id="GO:0046872">
    <property type="term" value="F:metal ion binding"/>
    <property type="evidence" value="ECO:0007669"/>
    <property type="project" value="UniProtKB-KW"/>
</dbReference>
<evidence type="ECO:0000256" key="2">
    <source>
        <dbReference type="ARBA" id="ARBA00022842"/>
    </source>
</evidence>
<dbReference type="InterPro" id="IPR002058">
    <property type="entry name" value="PAP_assoc"/>
</dbReference>
<evidence type="ECO:0000313" key="6">
    <source>
        <dbReference type="EMBL" id="CAA0806035.1"/>
    </source>
</evidence>
<dbReference type="Pfam" id="PF03828">
    <property type="entry name" value="PAP_assoc"/>
    <property type="match status" value="1"/>
</dbReference>
<reference evidence="6" key="1">
    <citation type="submission" date="2019-12" db="EMBL/GenBank/DDBJ databases">
        <authorList>
            <person name="Scholes J."/>
        </authorList>
    </citation>
    <scope>NUCLEOTIDE SEQUENCE</scope>
</reference>
<keyword evidence="2" id="KW-0460">Magnesium</keyword>
<dbReference type="EMBL" id="CACSLK010000214">
    <property type="protein sequence ID" value="CAA0806035.1"/>
    <property type="molecule type" value="Genomic_DNA"/>
</dbReference>
<feature type="region of interest" description="Disordered" evidence="3">
    <location>
        <begin position="1013"/>
        <end position="1080"/>
    </location>
</feature>
<evidence type="ECO:0000256" key="1">
    <source>
        <dbReference type="ARBA" id="ARBA00022723"/>
    </source>
</evidence>
<feature type="region of interest" description="Disordered" evidence="3">
    <location>
        <begin position="1354"/>
        <end position="1378"/>
    </location>
</feature>
<dbReference type="Proteomes" id="UP001153555">
    <property type="component" value="Unassembled WGS sequence"/>
</dbReference>
<feature type="compositionally biased region" description="Polar residues" evidence="3">
    <location>
        <begin position="532"/>
        <end position="543"/>
    </location>
</feature>
<dbReference type="GO" id="GO:0043634">
    <property type="term" value="P:polyadenylation-dependent ncRNA catabolic process"/>
    <property type="evidence" value="ECO:0007669"/>
    <property type="project" value="TreeGrafter"/>
</dbReference>
<comment type="caution">
    <text evidence="6">The sequence shown here is derived from an EMBL/GenBank/DDBJ whole genome shotgun (WGS) entry which is preliminary data.</text>
</comment>
<dbReference type="GO" id="GO:0031499">
    <property type="term" value="C:TRAMP complex"/>
    <property type="evidence" value="ECO:0007669"/>
    <property type="project" value="TreeGrafter"/>
</dbReference>
<evidence type="ECO:0000313" key="7">
    <source>
        <dbReference type="Proteomes" id="UP001153555"/>
    </source>
</evidence>
<evidence type="ECO:0000259" key="4">
    <source>
        <dbReference type="Pfam" id="PF01909"/>
    </source>
</evidence>
<dbReference type="GO" id="GO:0003729">
    <property type="term" value="F:mRNA binding"/>
    <property type="evidence" value="ECO:0007669"/>
    <property type="project" value="TreeGrafter"/>
</dbReference>
<feature type="domain" description="PAP-associated" evidence="5">
    <location>
        <begin position="1470"/>
        <end position="1523"/>
    </location>
</feature>
<feature type="domain" description="Polymerase nucleotidyl transferase" evidence="4">
    <location>
        <begin position="1205"/>
        <end position="1252"/>
    </location>
</feature>
<dbReference type="InterPro" id="IPR045862">
    <property type="entry name" value="Trf4-like"/>
</dbReference>
<organism evidence="6 7">
    <name type="scientific">Striga hermonthica</name>
    <name type="common">Purple witchweed</name>
    <name type="synonym">Buchnera hermonthica</name>
    <dbReference type="NCBI Taxonomy" id="68872"/>
    <lineage>
        <taxon>Eukaryota</taxon>
        <taxon>Viridiplantae</taxon>
        <taxon>Streptophyta</taxon>
        <taxon>Embryophyta</taxon>
        <taxon>Tracheophyta</taxon>
        <taxon>Spermatophyta</taxon>
        <taxon>Magnoliopsida</taxon>
        <taxon>eudicotyledons</taxon>
        <taxon>Gunneridae</taxon>
        <taxon>Pentapetalae</taxon>
        <taxon>asterids</taxon>
        <taxon>lamiids</taxon>
        <taxon>Lamiales</taxon>
        <taxon>Orobanchaceae</taxon>
        <taxon>Buchnereae</taxon>
        <taxon>Striga</taxon>
    </lineage>
</organism>
<accession>A0A9N7MI04</accession>
<dbReference type="InterPro" id="IPR002934">
    <property type="entry name" value="Polymerase_NTP_transf_dom"/>
</dbReference>
<gene>
    <name evidence="6" type="ORF">SHERM_00938</name>
</gene>
<proteinExistence type="predicted"/>
<dbReference type="GO" id="GO:1990817">
    <property type="term" value="F:poly(A) RNA polymerase activity"/>
    <property type="evidence" value="ECO:0007669"/>
    <property type="project" value="InterPro"/>
</dbReference>
<dbReference type="SUPFAM" id="SSF81631">
    <property type="entry name" value="PAP/OAS1 substrate-binding domain"/>
    <property type="match status" value="1"/>
</dbReference>
<feature type="region of interest" description="Disordered" evidence="3">
    <location>
        <begin position="414"/>
        <end position="463"/>
    </location>
</feature>
<dbReference type="PANTHER" id="PTHR23092:SF48">
    <property type="entry name" value="NUCLEOTIDYLTRANSFERASE FAMILY PROTEIN"/>
    <property type="match status" value="1"/>
</dbReference>
<dbReference type="PANTHER" id="PTHR23092">
    <property type="entry name" value="POLY(A) RNA POLYMERASE"/>
    <property type="match status" value="1"/>
</dbReference>